<keyword evidence="5" id="KW-0472">Membrane</keyword>
<feature type="region of interest" description="Disordered" evidence="4">
    <location>
        <begin position="357"/>
        <end position="389"/>
    </location>
</feature>
<dbReference type="GO" id="GO:0005524">
    <property type="term" value="F:ATP binding"/>
    <property type="evidence" value="ECO:0007669"/>
    <property type="project" value="UniProtKB-KW"/>
</dbReference>
<feature type="compositionally biased region" description="Low complexity" evidence="4">
    <location>
        <begin position="456"/>
        <end position="466"/>
    </location>
</feature>
<feature type="compositionally biased region" description="Low complexity" evidence="4">
    <location>
        <begin position="478"/>
        <end position="494"/>
    </location>
</feature>
<evidence type="ECO:0000256" key="3">
    <source>
        <dbReference type="ARBA" id="ARBA00023186"/>
    </source>
</evidence>
<feature type="transmembrane region" description="Helical" evidence="5">
    <location>
        <begin position="397"/>
        <end position="419"/>
    </location>
</feature>
<evidence type="ECO:0000313" key="6">
    <source>
        <dbReference type="EMBL" id="SCX03474.1"/>
    </source>
</evidence>
<keyword evidence="3" id="KW-0143">Chaperone</keyword>
<dbReference type="RefSeq" id="WP_090353647.1">
    <property type="nucleotide sequence ID" value="NZ_FMUB01000001.1"/>
</dbReference>
<feature type="compositionally biased region" description="Polar residues" evidence="4">
    <location>
        <begin position="467"/>
        <end position="477"/>
    </location>
</feature>
<organism evidence="6 7">
    <name type="scientific">Mycolicibacterium fluoranthenivorans</name>
    <dbReference type="NCBI Taxonomy" id="258505"/>
    <lineage>
        <taxon>Bacteria</taxon>
        <taxon>Bacillati</taxon>
        <taxon>Actinomycetota</taxon>
        <taxon>Actinomycetes</taxon>
        <taxon>Mycobacteriales</taxon>
        <taxon>Mycobacteriaceae</taxon>
        <taxon>Mycolicibacterium</taxon>
    </lineage>
</organism>
<dbReference type="AlphaFoldDB" id="A0A1G4V9Z6"/>
<keyword evidence="2" id="KW-0067">ATP-binding</keyword>
<dbReference type="Proteomes" id="UP000199707">
    <property type="component" value="Unassembled WGS sequence"/>
</dbReference>
<evidence type="ECO:0000256" key="1">
    <source>
        <dbReference type="ARBA" id="ARBA00022741"/>
    </source>
</evidence>
<dbReference type="STRING" id="1502745.SAMN02799620_00593"/>
<evidence type="ECO:0000313" key="7">
    <source>
        <dbReference type="Proteomes" id="UP000199707"/>
    </source>
</evidence>
<feature type="compositionally biased region" description="Basic and acidic residues" evidence="4">
    <location>
        <begin position="375"/>
        <end position="385"/>
    </location>
</feature>
<dbReference type="PANTHER" id="PTHR42749">
    <property type="entry name" value="CELL SHAPE-DETERMINING PROTEIN MREB"/>
    <property type="match status" value="1"/>
</dbReference>
<sequence length="544" mass="55415">MTESVGLSVGATNLAAVAVGRAAVTRPAVLTRERGPVFTDFVDRVGDPVGLVAADGSTHRAEAVLTEALRALRAAVPAGGHTGISHPAHWQDRQVDALRAALAAAPELRTAPLFSDAGTALTALADNPGLPARGVVVLCDFGGTGTSITVADAAHGYQPIAPTVRHSELSGALIDQMVLTQVLAGVPGAVDAAGTSAIGSLTKLRMACRAAKERLSGAAAASVAVDLPGHRTQVRITRDELDAVLRAPLADFLAVLQDTLQRSGIRPAELVAVASVGGGARIPAVTAALSERFRAPVVTMPQPELAAAIGAGIRAARGPADDGATAVAPLAAMAPPPVGDPAMSSTFRALAWSQDTDEIPDPEPFVVDNPIPPRPEVHFTDHEEPAAEPDPWYRRPALLLGTGAAVVLAVCVAAVVFVMRTDQAQTPAPQTTTATATANPATQSAAPSEPTPAEVPAPATEAPAQTRTVTRQAPVTQEPSQPSTETPAPETTSAAPPPAPSPEPTTEAPVTQPPFIPTIPTIPPIPTIPGLPPFIPQPGQALPH</sequence>
<evidence type="ECO:0000256" key="2">
    <source>
        <dbReference type="ARBA" id="ARBA00022840"/>
    </source>
</evidence>
<name>A0A1G4V9Z6_9MYCO</name>
<dbReference type="Pfam" id="PF00012">
    <property type="entry name" value="HSP70"/>
    <property type="match status" value="1"/>
</dbReference>
<keyword evidence="1" id="KW-0547">Nucleotide-binding</keyword>
<dbReference type="EMBL" id="FMUB01000001">
    <property type="protein sequence ID" value="SCX03474.1"/>
    <property type="molecule type" value="Genomic_DNA"/>
</dbReference>
<proteinExistence type="predicted"/>
<dbReference type="InterPro" id="IPR013126">
    <property type="entry name" value="Hsp_70_fam"/>
</dbReference>
<dbReference type="GO" id="GO:0140662">
    <property type="term" value="F:ATP-dependent protein folding chaperone"/>
    <property type="evidence" value="ECO:0007669"/>
    <property type="project" value="InterPro"/>
</dbReference>
<dbReference type="InterPro" id="IPR043129">
    <property type="entry name" value="ATPase_NBD"/>
</dbReference>
<evidence type="ECO:0000256" key="4">
    <source>
        <dbReference type="SAM" id="MobiDB-lite"/>
    </source>
</evidence>
<dbReference type="PRINTS" id="PR01217">
    <property type="entry name" value="PRICHEXTENSN"/>
</dbReference>
<feature type="compositionally biased region" description="Pro residues" evidence="4">
    <location>
        <begin position="511"/>
        <end position="536"/>
    </location>
</feature>
<reference evidence="7" key="1">
    <citation type="submission" date="2016-10" db="EMBL/GenBank/DDBJ databases">
        <authorList>
            <person name="Varghese N."/>
            <person name="Submissions S."/>
        </authorList>
    </citation>
    <scope>NUCLEOTIDE SEQUENCE [LARGE SCALE GENOMIC DNA]</scope>
    <source>
        <strain evidence="7">UNC267MFSha1.1M11</strain>
    </source>
</reference>
<feature type="region of interest" description="Disordered" evidence="4">
    <location>
        <begin position="425"/>
        <end position="544"/>
    </location>
</feature>
<feature type="compositionally biased region" description="Low complexity" evidence="4">
    <location>
        <begin position="425"/>
        <end position="448"/>
    </location>
</feature>
<keyword evidence="5" id="KW-0812">Transmembrane</keyword>
<protein>
    <submittedName>
        <fullName evidence="6">Hsp70 protein</fullName>
    </submittedName>
</protein>
<gene>
    <name evidence="6" type="ORF">SAMN02799620_00593</name>
</gene>
<evidence type="ECO:0000256" key="5">
    <source>
        <dbReference type="SAM" id="Phobius"/>
    </source>
</evidence>
<dbReference type="PANTHER" id="PTHR42749:SF1">
    <property type="entry name" value="CELL SHAPE-DETERMINING PROTEIN MREB"/>
    <property type="match status" value="1"/>
</dbReference>
<dbReference type="SUPFAM" id="SSF53067">
    <property type="entry name" value="Actin-like ATPase domain"/>
    <property type="match status" value="1"/>
</dbReference>
<dbReference type="Gene3D" id="3.30.420.40">
    <property type="match status" value="2"/>
</dbReference>
<dbReference type="Gene3D" id="3.90.640.10">
    <property type="entry name" value="Actin, Chain A, domain 4"/>
    <property type="match status" value="1"/>
</dbReference>
<accession>A0A1G4V9Z6</accession>
<keyword evidence="5" id="KW-1133">Transmembrane helix</keyword>